<sequence length="665" mass="72661">MVLETSENFQNPHLLGIDNSLQVSLPVLSNATSLTGRVCNFSRDSGPDVTPAWLEPSVSDTSFQSLMGSAYLYQYSSITMSSQFTAQSQISTSAANTVVPLYPSLPTCNLQPSPIFCLPQSPEFLKSCCSINAQILKSNPPHEHGDISLIAPVQSSTNTVVLSPAPYNKQVDNENLVEIKTKLSKPLDGKSGSANEQGTFKNRNESSNSIADIATLVEDIHILPIFNSLTGLEQSKVATAVKANDTNNIKVEKSSIIKDPTGPLRKKDGVPKAKIQHQNQKCLLEGEVVVCTAASSDRPPVNINKHSHNKPPKATSSRASKAKGQGQEDTKKIRENLSNKTEESKQTGSKRKSEKTTIPKAKRNKNQSEFSQENFTKPQSSLGMHLLESVQVFHALGKKTDKNIGPSSCRALGNSSNTKGSQYSPAIKSQLRIPHENKNSSAGKECPSPSQYELPPPGKVKLVPLAFPRLDKPQPQPVSCRPQSLASCRPSASYPVWPHSNTAQSKAVNVSQPASANTSSIGPVKPAQPISTNTTLRGLTKLIQPNISQSAAARPAPYKTSSSTFFQWEPASTAVTKIQQPPKLQTQFLLHDFSLQPIPWRKPNVPEPVMSSPITKEQRPEREAMKRKAQQDREHAAKYPFLGKLQFFIGREKELEISQYYGYVM</sequence>
<proteinExistence type="predicted"/>
<feature type="compositionally biased region" description="Polar residues" evidence="1">
    <location>
        <begin position="192"/>
        <end position="203"/>
    </location>
</feature>
<reference evidence="3" key="1">
    <citation type="submission" date="2023-09" db="UniProtKB">
        <authorList>
            <consortium name="Ensembl"/>
        </authorList>
    </citation>
    <scope>IDENTIFICATION</scope>
</reference>
<accession>A0A8C0WP46</accession>
<evidence type="ECO:0000259" key="2">
    <source>
        <dbReference type="Pfam" id="PF15442"/>
    </source>
</evidence>
<feature type="region of interest" description="Disordered" evidence="1">
    <location>
        <begin position="399"/>
        <end position="457"/>
    </location>
</feature>
<protein>
    <recommendedName>
        <fullName evidence="2">DUF4629 domain-containing protein</fullName>
    </recommendedName>
</protein>
<feature type="compositionally biased region" description="Basic and acidic residues" evidence="1">
    <location>
        <begin position="326"/>
        <end position="345"/>
    </location>
</feature>
<organism evidence="3">
    <name type="scientific">Castor canadensis</name>
    <name type="common">American beaver</name>
    <dbReference type="NCBI Taxonomy" id="51338"/>
    <lineage>
        <taxon>Eukaryota</taxon>
        <taxon>Metazoa</taxon>
        <taxon>Chordata</taxon>
        <taxon>Craniata</taxon>
        <taxon>Vertebrata</taxon>
        <taxon>Euteleostomi</taxon>
        <taxon>Mammalia</taxon>
        <taxon>Eutheria</taxon>
        <taxon>Euarchontoglires</taxon>
        <taxon>Glires</taxon>
        <taxon>Rodentia</taxon>
        <taxon>Castorimorpha</taxon>
        <taxon>Castoridae</taxon>
        <taxon>Castor</taxon>
    </lineage>
</organism>
<feature type="region of interest" description="Disordered" evidence="1">
    <location>
        <begin position="183"/>
        <end position="203"/>
    </location>
</feature>
<feature type="compositionally biased region" description="Polar residues" evidence="1">
    <location>
        <begin position="413"/>
        <end position="424"/>
    </location>
</feature>
<dbReference type="InterPro" id="IPR040292">
    <property type="entry name" value="C2orf78-like"/>
</dbReference>
<dbReference type="PANTHER" id="PTHR31466:SF1">
    <property type="entry name" value="RIKEN CDNA 4930433I11 GENE"/>
    <property type="match status" value="1"/>
</dbReference>
<dbReference type="InterPro" id="IPR027898">
    <property type="entry name" value="DUF4629"/>
</dbReference>
<name>A0A8C0WP46_CASCN</name>
<dbReference type="Pfam" id="PF15442">
    <property type="entry name" value="DUF4629"/>
    <property type="match status" value="1"/>
</dbReference>
<feature type="region of interest" description="Disordered" evidence="1">
    <location>
        <begin position="601"/>
        <end position="633"/>
    </location>
</feature>
<dbReference type="Ensembl" id="ENSCCNT00000016585.1">
    <property type="protein sequence ID" value="ENSCCNP00000012630.1"/>
    <property type="gene ID" value="ENSCCNG00000013123.1"/>
</dbReference>
<dbReference type="AlphaFoldDB" id="A0A8C0WP46"/>
<evidence type="ECO:0000313" key="3">
    <source>
        <dbReference type="Ensembl" id="ENSCCNP00000012630.1"/>
    </source>
</evidence>
<feature type="domain" description="DUF4629" evidence="2">
    <location>
        <begin position="268"/>
        <end position="399"/>
    </location>
</feature>
<feature type="region of interest" description="Disordered" evidence="1">
    <location>
        <begin position="297"/>
        <end position="377"/>
    </location>
</feature>
<dbReference type="PANTHER" id="PTHR31466">
    <property type="entry name" value="GENE 5591-RELATED"/>
    <property type="match status" value="1"/>
</dbReference>
<feature type="compositionally biased region" description="Basic and acidic residues" evidence="1">
    <location>
        <begin position="616"/>
        <end position="633"/>
    </location>
</feature>
<feature type="compositionally biased region" description="Polar residues" evidence="1">
    <location>
        <begin position="367"/>
        <end position="377"/>
    </location>
</feature>
<evidence type="ECO:0000256" key="1">
    <source>
        <dbReference type="SAM" id="MobiDB-lite"/>
    </source>
</evidence>